<dbReference type="GO" id="GO:0009617">
    <property type="term" value="P:response to bacterium"/>
    <property type="evidence" value="ECO:0007669"/>
    <property type="project" value="InterPro"/>
</dbReference>
<evidence type="ECO:0000256" key="4">
    <source>
        <dbReference type="ARBA" id="ARBA00022989"/>
    </source>
</evidence>
<dbReference type="Proteomes" id="UP001497516">
    <property type="component" value="Chromosome 7"/>
</dbReference>
<reference evidence="8 9" key="1">
    <citation type="submission" date="2024-04" db="EMBL/GenBank/DDBJ databases">
        <authorList>
            <person name="Fracassetti M."/>
        </authorList>
    </citation>
    <scope>NUCLEOTIDE SEQUENCE [LARGE SCALE GENOMIC DNA]</scope>
</reference>
<evidence type="ECO:0000256" key="3">
    <source>
        <dbReference type="ARBA" id="ARBA00022824"/>
    </source>
</evidence>
<organism evidence="8 9">
    <name type="scientific">Linum trigynum</name>
    <dbReference type="NCBI Taxonomy" id="586398"/>
    <lineage>
        <taxon>Eukaryota</taxon>
        <taxon>Viridiplantae</taxon>
        <taxon>Streptophyta</taxon>
        <taxon>Embryophyta</taxon>
        <taxon>Tracheophyta</taxon>
        <taxon>Spermatophyta</taxon>
        <taxon>Magnoliopsida</taxon>
        <taxon>eudicotyledons</taxon>
        <taxon>Gunneridae</taxon>
        <taxon>Pentapetalae</taxon>
        <taxon>rosids</taxon>
        <taxon>fabids</taxon>
        <taxon>Malpighiales</taxon>
        <taxon>Linaceae</taxon>
        <taxon>Linum</taxon>
    </lineage>
</organism>
<feature type="domain" description="Reticulon" evidence="7">
    <location>
        <begin position="24"/>
        <end position="74"/>
    </location>
</feature>
<dbReference type="AlphaFoldDB" id="A0AAV2FP34"/>
<proteinExistence type="predicted"/>
<keyword evidence="5 6" id="KW-0472">Membrane</keyword>
<comment type="subcellular location">
    <subcellularLocation>
        <location evidence="1 6">Endoplasmic reticulum membrane</location>
        <topology evidence="1 6">Multi-pass membrane protein</topology>
    </subcellularLocation>
</comment>
<dbReference type="PANTHER" id="PTHR10994:SF65">
    <property type="entry name" value="RETICULON-LIKE PROTEIN B12"/>
    <property type="match status" value="1"/>
</dbReference>
<feature type="transmembrane region" description="Helical" evidence="6">
    <location>
        <begin position="29"/>
        <end position="50"/>
    </location>
</feature>
<evidence type="ECO:0000313" key="9">
    <source>
        <dbReference type="Proteomes" id="UP001497516"/>
    </source>
</evidence>
<evidence type="ECO:0000313" key="8">
    <source>
        <dbReference type="EMBL" id="CAL1399370.1"/>
    </source>
</evidence>
<dbReference type="PROSITE" id="PS50845">
    <property type="entry name" value="RETICULON"/>
    <property type="match status" value="1"/>
</dbReference>
<gene>
    <name evidence="8" type="ORF">LTRI10_LOCUS39561</name>
</gene>
<dbReference type="PANTHER" id="PTHR10994">
    <property type="entry name" value="RETICULON"/>
    <property type="match status" value="1"/>
</dbReference>
<sequence>MGSSSDPKFSRERNLHQILGEGLVTDVVLWRQTNISAGILLVTVASWGIFEISGYTLLLLVSSVLLLLLSILFL</sequence>
<dbReference type="InterPro" id="IPR045064">
    <property type="entry name" value="Reticulon-like"/>
</dbReference>
<feature type="transmembrane region" description="Helical" evidence="6">
    <location>
        <begin position="57"/>
        <end position="73"/>
    </location>
</feature>
<evidence type="ECO:0000256" key="6">
    <source>
        <dbReference type="RuleBase" id="RU363132"/>
    </source>
</evidence>
<keyword evidence="3 6" id="KW-0256">Endoplasmic reticulum</keyword>
<keyword evidence="4 6" id="KW-1133">Transmembrane helix</keyword>
<dbReference type="InterPro" id="IPR003388">
    <property type="entry name" value="Reticulon"/>
</dbReference>
<keyword evidence="9" id="KW-1185">Reference proteome</keyword>
<dbReference type="Pfam" id="PF02453">
    <property type="entry name" value="Reticulon"/>
    <property type="match status" value="1"/>
</dbReference>
<accession>A0AAV2FP34</accession>
<evidence type="ECO:0000259" key="7">
    <source>
        <dbReference type="PROSITE" id="PS50845"/>
    </source>
</evidence>
<dbReference type="GO" id="GO:0005789">
    <property type="term" value="C:endoplasmic reticulum membrane"/>
    <property type="evidence" value="ECO:0007669"/>
    <property type="project" value="UniProtKB-SubCell"/>
</dbReference>
<name>A0AAV2FP34_9ROSI</name>
<evidence type="ECO:0000256" key="5">
    <source>
        <dbReference type="ARBA" id="ARBA00023136"/>
    </source>
</evidence>
<protein>
    <recommendedName>
        <fullName evidence="6">Reticulon-like protein</fullName>
    </recommendedName>
</protein>
<keyword evidence="2 6" id="KW-0812">Transmembrane</keyword>
<evidence type="ECO:0000256" key="2">
    <source>
        <dbReference type="ARBA" id="ARBA00022692"/>
    </source>
</evidence>
<dbReference type="EMBL" id="OZ034820">
    <property type="protein sequence ID" value="CAL1399370.1"/>
    <property type="molecule type" value="Genomic_DNA"/>
</dbReference>
<evidence type="ECO:0000256" key="1">
    <source>
        <dbReference type="ARBA" id="ARBA00004477"/>
    </source>
</evidence>